<keyword evidence="2" id="KW-1185">Reference proteome</keyword>
<comment type="caution">
    <text evidence="1">The sequence shown here is derived from an EMBL/GenBank/DDBJ whole genome shotgun (WGS) entry which is preliminary data.</text>
</comment>
<organism evidence="1 2">
    <name type="scientific">Pristionchus mayeri</name>
    <dbReference type="NCBI Taxonomy" id="1317129"/>
    <lineage>
        <taxon>Eukaryota</taxon>
        <taxon>Metazoa</taxon>
        <taxon>Ecdysozoa</taxon>
        <taxon>Nematoda</taxon>
        <taxon>Chromadorea</taxon>
        <taxon>Rhabditida</taxon>
        <taxon>Rhabditina</taxon>
        <taxon>Diplogasteromorpha</taxon>
        <taxon>Diplogasteroidea</taxon>
        <taxon>Neodiplogasteridae</taxon>
        <taxon>Pristionchus</taxon>
    </lineage>
</organism>
<dbReference type="AlphaFoldDB" id="A0AAN5D0J2"/>
<reference evidence="2" key="1">
    <citation type="submission" date="2022-10" db="EMBL/GenBank/DDBJ databases">
        <title>Genome assembly of Pristionchus species.</title>
        <authorList>
            <person name="Yoshida K."/>
            <person name="Sommer R.J."/>
        </authorList>
    </citation>
    <scope>NUCLEOTIDE SEQUENCE [LARGE SCALE GENOMIC DNA]</scope>
    <source>
        <strain evidence="2">RS5460</strain>
    </source>
</reference>
<proteinExistence type="predicted"/>
<evidence type="ECO:0000313" key="2">
    <source>
        <dbReference type="Proteomes" id="UP001328107"/>
    </source>
</evidence>
<evidence type="ECO:0008006" key="3">
    <source>
        <dbReference type="Google" id="ProtNLM"/>
    </source>
</evidence>
<protein>
    <recommendedName>
        <fullName evidence="3">F-box domain-containing protein</fullName>
    </recommendedName>
</protein>
<dbReference type="EMBL" id="BTRK01000005">
    <property type="protein sequence ID" value="GMR54131.1"/>
    <property type="molecule type" value="Genomic_DNA"/>
</dbReference>
<feature type="non-terminal residue" evidence="1">
    <location>
        <position position="1"/>
    </location>
</feature>
<sequence>KSAAPSVYMAAVSALNHHFPLLGLPDKALKRVISYLSLPLRSKLRLCKRLRDIEGLAPLHIDSIQILFCDDNFLLFVVESKSDEERILNKMREKEAAGGFEGVTMESILKEDEEDENVEDFDYSSSSYGFRFNSQERISVLHDLLKRLDTADIFRFELDTWVSPYFYDDIINILQGHALRIEHLTLRSTTEKRSLFDTMQVDKGVAVGYQMASVHHDNRVLTDEFLLAFVFDKTLFESYILHLEVTAKALHEVYTVMAEGECSLANFIMFVKVSELRKMRKLMGMSKVKDEYKTTGEHGDVQDH</sequence>
<accession>A0AAN5D0J2</accession>
<gene>
    <name evidence="1" type="ORF">PMAYCL1PPCAC_24326</name>
</gene>
<evidence type="ECO:0000313" key="1">
    <source>
        <dbReference type="EMBL" id="GMR54131.1"/>
    </source>
</evidence>
<name>A0AAN5D0J2_9BILA</name>
<dbReference type="Proteomes" id="UP001328107">
    <property type="component" value="Unassembled WGS sequence"/>
</dbReference>